<feature type="transmembrane region" description="Helical" evidence="7">
    <location>
        <begin position="277"/>
        <end position="299"/>
    </location>
</feature>
<keyword evidence="6 7" id="KW-0472">Membrane</keyword>
<protein>
    <submittedName>
        <fullName evidence="9">ABC transporter permease</fullName>
    </submittedName>
</protein>
<accession>A0ABV6JJ83</accession>
<dbReference type="InterPro" id="IPR035906">
    <property type="entry name" value="MetI-like_sf"/>
</dbReference>
<comment type="similarity">
    <text evidence="7">Belongs to the binding-protein-dependent transport system permease family.</text>
</comment>
<feature type="transmembrane region" description="Helical" evidence="7">
    <location>
        <begin position="86"/>
        <end position="107"/>
    </location>
</feature>
<feature type="domain" description="ABC transmembrane type-1" evidence="8">
    <location>
        <begin position="82"/>
        <end position="296"/>
    </location>
</feature>
<feature type="transmembrane region" description="Helical" evidence="7">
    <location>
        <begin position="182"/>
        <end position="205"/>
    </location>
</feature>
<dbReference type="PANTHER" id="PTHR43227:SF11">
    <property type="entry name" value="BLL4140 PROTEIN"/>
    <property type="match status" value="1"/>
</dbReference>
<evidence type="ECO:0000259" key="8">
    <source>
        <dbReference type="PROSITE" id="PS50928"/>
    </source>
</evidence>
<keyword evidence="2 7" id="KW-0813">Transport</keyword>
<evidence type="ECO:0000256" key="6">
    <source>
        <dbReference type="ARBA" id="ARBA00023136"/>
    </source>
</evidence>
<proteinExistence type="inferred from homology"/>
<keyword evidence="10" id="KW-1185">Reference proteome</keyword>
<gene>
    <name evidence="9" type="ORF">ACFFJ8_25070</name>
</gene>
<dbReference type="RefSeq" id="WP_373567514.1">
    <property type="nucleotide sequence ID" value="NZ_JANHOF010000001.1"/>
</dbReference>
<dbReference type="SUPFAM" id="SSF161098">
    <property type="entry name" value="MetI-like"/>
    <property type="match status" value="1"/>
</dbReference>
<dbReference type="CDD" id="cd06261">
    <property type="entry name" value="TM_PBP2"/>
    <property type="match status" value="1"/>
</dbReference>
<comment type="caution">
    <text evidence="9">The sequence shown here is derived from an EMBL/GenBank/DDBJ whole genome shotgun (WGS) entry which is preliminary data.</text>
</comment>
<keyword evidence="5 7" id="KW-1133">Transmembrane helix</keyword>
<dbReference type="Proteomes" id="UP001589818">
    <property type="component" value="Unassembled WGS sequence"/>
</dbReference>
<sequence length="309" mass="35111">MKLNGNVVSKNSFWRRCIKQRYLIMMVLPGFVLMLVFKYFPMYGILIAFKDFNAMDGILRSPWAGLKHFQAFFDSPMSWRIIKNTLLLGLYSLIFGFPAPIVFALLLNELRITLFKRAVQTITYFPHFLSTVIIVGFVHEFASMDGIINHVMGWFGVDPVPLLNFSANFRSLFIGSSIWQELGWGAIIYLAAITGADSALYEAAVIDGANRWQRIRYVTWPAIVPATTVMLIMKLGSILSTDFQKVLLMYNPNIYETADVIETYVYRLGIMGTQYEYSSAVGLMLSLIAFVLITSGNYISKKVSENSLW</sequence>
<name>A0ABV6JJ83_9BACL</name>
<dbReference type="PANTHER" id="PTHR43227">
    <property type="entry name" value="BLL4140 PROTEIN"/>
    <property type="match status" value="1"/>
</dbReference>
<dbReference type="InterPro" id="IPR050809">
    <property type="entry name" value="UgpAE/MalFG_permease"/>
</dbReference>
<evidence type="ECO:0000313" key="10">
    <source>
        <dbReference type="Proteomes" id="UP001589818"/>
    </source>
</evidence>
<feature type="transmembrane region" description="Helical" evidence="7">
    <location>
        <begin position="217"/>
        <end position="239"/>
    </location>
</feature>
<keyword evidence="4 7" id="KW-0812">Transmembrane</keyword>
<dbReference type="PROSITE" id="PS50928">
    <property type="entry name" value="ABC_TM1"/>
    <property type="match status" value="1"/>
</dbReference>
<feature type="transmembrane region" description="Helical" evidence="7">
    <location>
        <begin position="119"/>
        <end position="138"/>
    </location>
</feature>
<feature type="transmembrane region" description="Helical" evidence="7">
    <location>
        <begin position="21"/>
        <end position="40"/>
    </location>
</feature>
<evidence type="ECO:0000256" key="3">
    <source>
        <dbReference type="ARBA" id="ARBA00022475"/>
    </source>
</evidence>
<keyword evidence="3" id="KW-1003">Cell membrane</keyword>
<evidence type="ECO:0000313" key="9">
    <source>
        <dbReference type="EMBL" id="MFC0394618.1"/>
    </source>
</evidence>
<dbReference type="Gene3D" id="1.10.3720.10">
    <property type="entry name" value="MetI-like"/>
    <property type="match status" value="1"/>
</dbReference>
<evidence type="ECO:0000256" key="2">
    <source>
        <dbReference type="ARBA" id="ARBA00022448"/>
    </source>
</evidence>
<evidence type="ECO:0000256" key="1">
    <source>
        <dbReference type="ARBA" id="ARBA00004651"/>
    </source>
</evidence>
<comment type="subcellular location">
    <subcellularLocation>
        <location evidence="1 7">Cell membrane</location>
        <topology evidence="1 7">Multi-pass membrane protein</topology>
    </subcellularLocation>
</comment>
<dbReference type="Pfam" id="PF00528">
    <property type="entry name" value="BPD_transp_1"/>
    <property type="match status" value="1"/>
</dbReference>
<reference evidence="9 10" key="1">
    <citation type="submission" date="2024-09" db="EMBL/GenBank/DDBJ databases">
        <authorList>
            <person name="Sun Q."/>
            <person name="Mori K."/>
        </authorList>
    </citation>
    <scope>NUCLEOTIDE SEQUENCE [LARGE SCALE GENOMIC DNA]</scope>
    <source>
        <strain evidence="9 10">CCM 4839</strain>
    </source>
</reference>
<evidence type="ECO:0000256" key="7">
    <source>
        <dbReference type="RuleBase" id="RU363032"/>
    </source>
</evidence>
<evidence type="ECO:0000256" key="4">
    <source>
        <dbReference type="ARBA" id="ARBA00022692"/>
    </source>
</evidence>
<dbReference type="InterPro" id="IPR000515">
    <property type="entry name" value="MetI-like"/>
</dbReference>
<dbReference type="EMBL" id="JBHLVF010000041">
    <property type="protein sequence ID" value="MFC0394618.1"/>
    <property type="molecule type" value="Genomic_DNA"/>
</dbReference>
<organism evidence="9 10">
    <name type="scientific">Paenibacillus mendelii</name>
    <dbReference type="NCBI Taxonomy" id="206163"/>
    <lineage>
        <taxon>Bacteria</taxon>
        <taxon>Bacillati</taxon>
        <taxon>Bacillota</taxon>
        <taxon>Bacilli</taxon>
        <taxon>Bacillales</taxon>
        <taxon>Paenibacillaceae</taxon>
        <taxon>Paenibacillus</taxon>
    </lineage>
</organism>
<evidence type="ECO:0000256" key="5">
    <source>
        <dbReference type="ARBA" id="ARBA00022989"/>
    </source>
</evidence>